<organism evidence="2 3">
    <name type="scientific">Zooshikella harenae</name>
    <dbReference type="NCBI Taxonomy" id="2827238"/>
    <lineage>
        <taxon>Bacteria</taxon>
        <taxon>Pseudomonadati</taxon>
        <taxon>Pseudomonadota</taxon>
        <taxon>Gammaproteobacteria</taxon>
        <taxon>Oceanospirillales</taxon>
        <taxon>Zooshikellaceae</taxon>
        <taxon>Zooshikella</taxon>
    </lineage>
</organism>
<evidence type="ECO:0000313" key="2">
    <source>
        <dbReference type="EMBL" id="MBU2714290.1"/>
    </source>
</evidence>
<evidence type="ECO:0000313" key="3">
    <source>
        <dbReference type="Proteomes" id="UP000690515"/>
    </source>
</evidence>
<dbReference type="Proteomes" id="UP000690515">
    <property type="component" value="Unassembled WGS sequence"/>
</dbReference>
<name>A0ABS5ZK13_9GAMM</name>
<keyword evidence="1" id="KW-1133">Transmembrane helix</keyword>
<dbReference type="RefSeq" id="WP_215822551.1">
    <property type="nucleotide sequence ID" value="NZ_JAGSOY010000208.1"/>
</dbReference>
<sequence length="219" mass="24796">MKLIGVISLVKVFCVCYVLAGFQYSIMMGYYFYANLEEFNDKIVREKIKKVVYAGLEKDKLTICVSDYNNQIFSINVFMRDFVFSANKEGGSNGYIKVERNGILSECNKKGNEIKVILVSLTYGLNSNALKDANTLSADNKVTVYEVTVTEPDMSRVKKSKDIIVVFRESINNRLGFLVDFEGKIVKGDKSRVLYFPLAIVIDILTYPYQLYLLVKSGG</sequence>
<feature type="transmembrane region" description="Helical" evidence="1">
    <location>
        <begin position="6"/>
        <end position="33"/>
    </location>
</feature>
<gene>
    <name evidence="2" type="ORF">KCG35_24900</name>
</gene>
<accession>A0ABS5ZK13</accession>
<proteinExistence type="predicted"/>
<protein>
    <submittedName>
        <fullName evidence="2">Uncharacterized protein</fullName>
    </submittedName>
</protein>
<dbReference type="EMBL" id="JAGSOY010000208">
    <property type="protein sequence ID" value="MBU2714290.1"/>
    <property type="molecule type" value="Genomic_DNA"/>
</dbReference>
<reference evidence="2 3" key="1">
    <citation type="submission" date="2021-04" db="EMBL/GenBank/DDBJ databases">
        <authorList>
            <person name="Pira H."/>
            <person name="Risdian C."/>
            <person name="Wink J."/>
        </authorList>
    </citation>
    <scope>NUCLEOTIDE SEQUENCE [LARGE SCALE GENOMIC DNA]</scope>
    <source>
        <strain evidence="2 3">WH53</strain>
    </source>
</reference>
<comment type="caution">
    <text evidence="2">The sequence shown here is derived from an EMBL/GenBank/DDBJ whole genome shotgun (WGS) entry which is preliminary data.</text>
</comment>
<feature type="transmembrane region" description="Helical" evidence="1">
    <location>
        <begin position="193"/>
        <end position="215"/>
    </location>
</feature>
<keyword evidence="1" id="KW-0812">Transmembrane</keyword>
<evidence type="ECO:0000256" key="1">
    <source>
        <dbReference type="SAM" id="Phobius"/>
    </source>
</evidence>
<keyword evidence="3" id="KW-1185">Reference proteome</keyword>
<keyword evidence="1" id="KW-0472">Membrane</keyword>